<comment type="caution">
    <text evidence="3">The sequence shown here is derived from an EMBL/GenBank/DDBJ whole genome shotgun (WGS) entry which is preliminary data.</text>
</comment>
<evidence type="ECO:0000313" key="3">
    <source>
        <dbReference type="EMBL" id="CAG8522597.1"/>
    </source>
</evidence>
<reference evidence="3" key="1">
    <citation type="submission" date="2021-06" db="EMBL/GenBank/DDBJ databases">
        <authorList>
            <person name="Kallberg Y."/>
            <person name="Tangrot J."/>
            <person name="Rosling A."/>
        </authorList>
    </citation>
    <scope>NUCLEOTIDE SEQUENCE</scope>
    <source>
        <strain evidence="3">MT106</strain>
    </source>
</reference>
<feature type="region of interest" description="Disordered" evidence="1">
    <location>
        <begin position="164"/>
        <end position="197"/>
    </location>
</feature>
<dbReference type="Proteomes" id="UP000789831">
    <property type="component" value="Unassembled WGS sequence"/>
</dbReference>
<feature type="compositionally biased region" description="Polar residues" evidence="1">
    <location>
        <begin position="164"/>
        <end position="173"/>
    </location>
</feature>
<sequence length="281" mass="30647">MSSLSLLNSSGVMPFLTLTAVFLFIGPVLFIGIATMWSNLKQKISNELSAHVIKILIDLGILPEIGKRSLHDQIFTELNDKFDTCISDINSTFTAKLDRINNELNNKLNEEVNAGFGKINTELNSKLTAEAEKKQGTTVTKRLDRIEEACHNDFGNISADFDQQSVSNESETNGSGLGSSLDSASASTSSSSSSEGSNLSGIFDITGDIKIRFKQHFDRLMKARNYTVDEMCFSVAMDIRSLGGNIKISTVKTFYSGVGRSTVSTVNQINAWVASFNNNAE</sequence>
<keyword evidence="2" id="KW-1133">Transmembrane helix</keyword>
<dbReference type="OrthoDB" id="2382018at2759"/>
<organism evidence="3 4">
    <name type="scientific">Ambispora gerdemannii</name>
    <dbReference type="NCBI Taxonomy" id="144530"/>
    <lineage>
        <taxon>Eukaryota</taxon>
        <taxon>Fungi</taxon>
        <taxon>Fungi incertae sedis</taxon>
        <taxon>Mucoromycota</taxon>
        <taxon>Glomeromycotina</taxon>
        <taxon>Glomeromycetes</taxon>
        <taxon>Archaeosporales</taxon>
        <taxon>Ambisporaceae</taxon>
        <taxon>Ambispora</taxon>
    </lineage>
</organism>
<feature type="transmembrane region" description="Helical" evidence="2">
    <location>
        <begin position="12"/>
        <end position="37"/>
    </location>
</feature>
<protein>
    <submittedName>
        <fullName evidence="3">10924_t:CDS:1</fullName>
    </submittedName>
</protein>
<name>A0A9N9A9W6_9GLOM</name>
<proteinExistence type="predicted"/>
<gene>
    <name evidence="3" type="ORF">AGERDE_LOCUS5315</name>
</gene>
<keyword evidence="2" id="KW-0472">Membrane</keyword>
<evidence type="ECO:0000256" key="2">
    <source>
        <dbReference type="SAM" id="Phobius"/>
    </source>
</evidence>
<dbReference type="AlphaFoldDB" id="A0A9N9A9W6"/>
<feature type="compositionally biased region" description="Low complexity" evidence="1">
    <location>
        <begin position="178"/>
        <end position="197"/>
    </location>
</feature>
<keyword evidence="2" id="KW-0812">Transmembrane</keyword>
<keyword evidence="4" id="KW-1185">Reference proteome</keyword>
<evidence type="ECO:0000313" key="4">
    <source>
        <dbReference type="Proteomes" id="UP000789831"/>
    </source>
</evidence>
<dbReference type="EMBL" id="CAJVPL010000701">
    <property type="protein sequence ID" value="CAG8522597.1"/>
    <property type="molecule type" value="Genomic_DNA"/>
</dbReference>
<evidence type="ECO:0000256" key="1">
    <source>
        <dbReference type="SAM" id="MobiDB-lite"/>
    </source>
</evidence>
<accession>A0A9N9A9W6</accession>